<evidence type="ECO:0008006" key="3">
    <source>
        <dbReference type="Google" id="ProtNLM"/>
    </source>
</evidence>
<proteinExistence type="predicted"/>
<reference evidence="1 2" key="1">
    <citation type="submission" date="2017-03" db="EMBL/GenBank/DDBJ databases">
        <title>Genomes of endolithic fungi from Antarctica.</title>
        <authorList>
            <person name="Coleine C."/>
            <person name="Masonjones S."/>
            <person name="Stajich J.E."/>
        </authorList>
    </citation>
    <scope>NUCLEOTIDE SEQUENCE [LARGE SCALE GENOMIC DNA]</scope>
    <source>
        <strain evidence="1 2">CCFEE 6315</strain>
    </source>
</reference>
<evidence type="ECO:0000313" key="2">
    <source>
        <dbReference type="Proteomes" id="UP000308549"/>
    </source>
</evidence>
<name>A0A4U0U7C7_9PEZI</name>
<accession>A0A4U0U7C7</accession>
<sequence length="430" mass="49233">MELPVELIAEIFTHLVKRSIDVNNVRLVCTMFRAAAVPVFAQTFNHRVFHLHTPSIESLLKLATDPKMARHIEQLNFSTVSFTYLDHSLMSRYEWASNVPTRREAGFKREVVEWYYEPLAKLNDDRTNAYTLRADLAAALRKLPKLTRIVIVDGHQLTHIHGLPGVHPFIQQRLQQAHQEGAHFFAPSTHERALELLIEGIHTAAISDRLQSLHIEAPFYVNSLPCPTFRNPHTLEDDQVFRHLTHLVLYVDLPSTVFDTNGPFIPATNDNLPIFLRGFPALKHFELHLPLYTDPTERRRYLLPWVDRTGFPAVSRLTFPHLQSCKFSNLETAGIVPLRRFLLAHSATLRTVAFWNLRLPGSQWRPFAELVGGSLELDLLEIRSLKRQEDRGLDSGEAVSRKLMNAMAKVVRVEILELDEDCVMQSAIDC</sequence>
<protein>
    <recommendedName>
        <fullName evidence="3">F-box domain-containing protein</fullName>
    </recommendedName>
</protein>
<keyword evidence="2" id="KW-1185">Reference proteome</keyword>
<comment type="caution">
    <text evidence="1">The sequence shown here is derived from an EMBL/GenBank/DDBJ whole genome shotgun (WGS) entry which is preliminary data.</text>
</comment>
<dbReference type="Proteomes" id="UP000308549">
    <property type="component" value="Unassembled WGS sequence"/>
</dbReference>
<evidence type="ECO:0000313" key="1">
    <source>
        <dbReference type="EMBL" id="TKA30125.1"/>
    </source>
</evidence>
<gene>
    <name evidence="1" type="ORF">B0A50_02844</name>
</gene>
<dbReference type="AlphaFoldDB" id="A0A4U0U7C7"/>
<organism evidence="1 2">
    <name type="scientific">Salinomyces thailandicus</name>
    <dbReference type="NCBI Taxonomy" id="706561"/>
    <lineage>
        <taxon>Eukaryota</taxon>
        <taxon>Fungi</taxon>
        <taxon>Dikarya</taxon>
        <taxon>Ascomycota</taxon>
        <taxon>Pezizomycotina</taxon>
        <taxon>Dothideomycetes</taxon>
        <taxon>Dothideomycetidae</taxon>
        <taxon>Mycosphaerellales</taxon>
        <taxon>Teratosphaeriaceae</taxon>
        <taxon>Salinomyces</taxon>
    </lineage>
</organism>
<dbReference type="EMBL" id="NAJL01000012">
    <property type="protein sequence ID" value="TKA30125.1"/>
    <property type="molecule type" value="Genomic_DNA"/>
</dbReference>